<evidence type="ECO:0000313" key="1">
    <source>
        <dbReference type="EMBL" id="GAA5519714.1"/>
    </source>
</evidence>
<proteinExistence type="predicted"/>
<organism evidence="1 2">
    <name type="scientific">Demequina sediminis</name>
    <dbReference type="NCBI Taxonomy" id="1930058"/>
    <lineage>
        <taxon>Bacteria</taxon>
        <taxon>Bacillati</taxon>
        <taxon>Actinomycetota</taxon>
        <taxon>Actinomycetes</taxon>
        <taxon>Micrococcales</taxon>
        <taxon>Demequinaceae</taxon>
        <taxon>Demequina</taxon>
    </lineage>
</organism>
<dbReference type="Proteomes" id="UP001426770">
    <property type="component" value="Unassembled WGS sequence"/>
</dbReference>
<protein>
    <recommendedName>
        <fullName evidence="3">CobQ/CobB/MinD/ParA nucleotide binding domain-containing protein</fullName>
    </recommendedName>
</protein>
<dbReference type="SUPFAM" id="SSF52540">
    <property type="entry name" value="P-loop containing nucleoside triphosphate hydrolases"/>
    <property type="match status" value="1"/>
</dbReference>
<dbReference type="Gene3D" id="3.40.50.300">
    <property type="entry name" value="P-loop containing nucleotide triphosphate hydrolases"/>
    <property type="match status" value="1"/>
</dbReference>
<keyword evidence="2" id="KW-1185">Reference proteome</keyword>
<accession>A0ABP9WIP4</accession>
<gene>
    <name evidence="1" type="ORF">Lsed01_02167</name>
</gene>
<reference evidence="1 2" key="1">
    <citation type="submission" date="2024-02" db="EMBL/GenBank/DDBJ databases">
        <title>Lysinimicrobium sediminis NBRC 112286.</title>
        <authorList>
            <person name="Ichikawa N."/>
            <person name="Katano-Makiyama Y."/>
            <person name="Hidaka K."/>
        </authorList>
    </citation>
    <scope>NUCLEOTIDE SEQUENCE [LARGE SCALE GENOMIC DNA]</scope>
    <source>
        <strain evidence="1 2">NBRC 112286</strain>
    </source>
</reference>
<comment type="caution">
    <text evidence="1">The sequence shown here is derived from an EMBL/GenBank/DDBJ whole genome shotgun (WGS) entry which is preliminary data.</text>
</comment>
<sequence>MAAVGVVVAVMGPEEARVVAEIEAHPGLAVVRRCADLAEAVGAAKAGLGAVVIVSDQPHLDGDALAAIRGAGVRVLGVASPDAARLASLGVPVPSGPLAEAVLAAIERPAPELIAPPALGGGVVVAVWGTGGAPGRTTVAVTLATEAARSGVSTLLVDLDTYGASVATAWGLADETPGVAAVVRAAARGEDPSAVLARHTVTVAPSLTVLTGLTRAARWPEITRAGLERLWPALRAAAELIVVDLAAPAEDGGPYAGTAPHRDTATVATLDEADTVIAVGGAEPHQLVRLVHALLDREGPPPVVAVNRIRASVAGARPEDAIAATLGRHAGITEVWPLPWDQRACDAAVRDGRTLTEVAPRSPLVRAIAAMGAAVLASARASRGVSVPMPD</sequence>
<evidence type="ECO:0008006" key="3">
    <source>
        <dbReference type="Google" id="ProtNLM"/>
    </source>
</evidence>
<dbReference type="InterPro" id="IPR027417">
    <property type="entry name" value="P-loop_NTPase"/>
</dbReference>
<dbReference type="EMBL" id="BAABRR010000012">
    <property type="protein sequence ID" value="GAA5519714.1"/>
    <property type="molecule type" value="Genomic_DNA"/>
</dbReference>
<name>A0ABP9WIP4_9MICO</name>
<evidence type="ECO:0000313" key="2">
    <source>
        <dbReference type="Proteomes" id="UP001426770"/>
    </source>
</evidence>
<dbReference type="RefSeq" id="WP_345380083.1">
    <property type="nucleotide sequence ID" value="NZ_BAABRR010000012.1"/>
</dbReference>